<protein>
    <submittedName>
        <fullName evidence="2">Uncharacterized protein</fullName>
    </submittedName>
</protein>
<feature type="region of interest" description="Disordered" evidence="1">
    <location>
        <begin position="54"/>
        <end position="77"/>
    </location>
</feature>
<organism evidence="2 4">
    <name type="scientific">Purpureocillium lilacinum</name>
    <name type="common">Paecilomyces lilacinus</name>
    <dbReference type="NCBI Taxonomy" id="33203"/>
    <lineage>
        <taxon>Eukaryota</taxon>
        <taxon>Fungi</taxon>
        <taxon>Dikarya</taxon>
        <taxon>Ascomycota</taxon>
        <taxon>Pezizomycotina</taxon>
        <taxon>Sordariomycetes</taxon>
        <taxon>Hypocreomycetidae</taxon>
        <taxon>Hypocreales</taxon>
        <taxon>Ophiocordycipitaceae</taxon>
        <taxon>Purpureocillium</taxon>
    </lineage>
</organism>
<evidence type="ECO:0000256" key="1">
    <source>
        <dbReference type="SAM" id="MobiDB-lite"/>
    </source>
</evidence>
<gene>
    <name evidence="2" type="ORF">VFPBJ_01542</name>
    <name evidence="3" type="ORF">VFPFJ_01574</name>
</gene>
<evidence type="ECO:0000313" key="4">
    <source>
        <dbReference type="Proteomes" id="UP000078240"/>
    </source>
</evidence>
<feature type="region of interest" description="Disordered" evidence="1">
    <location>
        <begin position="16"/>
        <end position="35"/>
    </location>
</feature>
<proteinExistence type="predicted"/>
<accession>A0A179HC13</accession>
<dbReference type="Proteomes" id="UP000078240">
    <property type="component" value="Unassembled WGS sequence"/>
</dbReference>
<reference evidence="2 4" key="1">
    <citation type="submission" date="2016-01" db="EMBL/GenBank/DDBJ databases">
        <title>Biosynthesis of antibiotic leucinostatins and their inhibition on Phytophthora in bio-control Purpureocillium lilacinum.</title>
        <authorList>
            <person name="Wang G."/>
            <person name="Liu Z."/>
            <person name="Lin R."/>
            <person name="Li E."/>
            <person name="Mao Z."/>
            <person name="Ling J."/>
            <person name="Yin W."/>
            <person name="Xie B."/>
        </authorList>
    </citation>
    <scope>NUCLEOTIDE SEQUENCE [LARGE SCALE GENOMIC DNA]</scope>
    <source>
        <strain evidence="2">PLBJ-1</strain>
        <strain evidence="3">PLFJ-1</strain>
    </source>
</reference>
<dbReference type="EMBL" id="LSBH01000001">
    <property type="protein sequence ID" value="OAQ87502.1"/>
    <property type="molecule type" value="Genomic_DNA"/>
</dbReference>
<dbReference type="EMBL" id="LSBI01000001">
    <property type="protein sequence ID" value="OAQ95464.1"/>
    <property type="molecule type" value="Genomic_DNA"/>
</dbReference>
<sequence>MAIERALKVRNCHRRRPKFPSKPVRGSAAAALPAPSPAALRPMAREVDVVLARGTTPHEFGSRHDSRKRGRMGEKAS</sequence>
<evidence type="ECO:0000313" key="2">
    <source>
        <dbReference type="EMBL" id="OAQ87502.1"/>
    </source>
</evidence>
<dbReference type="Proteomes" id="UP000078340">
    <property type="component" value="Unassembled WGS sequence"/>
</dbReference>
<name>A0A179HC13_PURLI</name>
<dbReference type="AlphaFoldDB" id="A0A179HC13"/>
<evidence type="ECO:0000313" key="3">
    <source>
        <dbReference type="EMBL" id="OAQ95464.1"/>
    </source>
</evidence>
<comment type="caution">
    <text evidence="2">The sequence shown here is derived from an EMBL/GenBank/DDBJ whole genome shotgun (WGS) entry which is preliminary data.</text>
</comment>